<sequence>MDSEFDDDEFTDSDTESDGGFSEAFPPTCGLCRLDVCTDDDGGVLEFDEKCSWATAYERFETHTFHGECIELVRPDLMCGQHLPDPGIYYATSLEPFAERRFLPPTFTKRRLDWLKKSFSADLCQILNCRLPREVCDNIAQYCLRDRAVQVIRDHWLRKDRPEPGLISVAMDGNSLWAQYVEFEGIRYVKSLSYHSLGGDESQVLSNPDPDCNVNIFIAHNYLGVTEIITNCNGEIPSVKEEPGRWWTIFTPSRMPFYLKARFDGIKLRELAAYKSAYEPKYPKYPHDLRWSVLPTTLDPIPEPPIPCNSWLGGEVISAIDWNQSDVIGYSFYVWDSTIMKIIPHKIGEKHPYNFSAPIQYEYSWVYFPIDPGERISEVWIRRYGANLVEQFYGPVATLILRTSKGRLLTLGPQLKYQQAEGYKTHAKYDLIATMPQTYPCRMYFANWDTRGSWMRFEGASTFAKLNLDACYNKALELHPDNCKYQYSSAELDGVRTVTPYGRKRCVGQVRLDFLLDPIQVTSEAMWISYPKTNEISWCADDEEDDESGVDHISFEGPDGFEEPYVKIPMRGRLDWYFSERQCHLSHRDESEPLDEFLEVLSQEPAPGMPRPGHVVKPSEVLVGRGILCPVQAGVGLDQFLAFLFLLRFLASSHLLLSSTHSEKSVPSRFPLNNECSSRTRVFLSHILVSFRYPRVIPSSFSFSFIFASRALRVYPNRGADVYIEAHYCDESCGLCRFGFSEGDKITSCKDRERVTKLRRGTYRSSGSYVIPYRLECFEIVGRQSYHSVAAATWPGIQYEGPHHLADRRRRWLEDTFAQNLFHTLRGRLPQDICHRVAVYFPRECAMQAFQQLWSKDRPRQPRNISVPVHCGVTLWAQYVNYEGNRYIESFSYDSRGGDEDLVLKWEANTEKLRNVFIRHSGLGVSKIIVTEGEEAPDVEHVEGFDGIKIRRLGVFKSSDDFTEFHIGGPREIRWAVPAAPVKHSPKIPLPRGFDSQFVRAFDWNKPGTLGYSFFMLGSVILHVNSHQAGMPAAPEEYDRFEYDFDKYRRLYLAMSPGESVSELWLRDSDQVNHTLIVVTNFGRSLVVGTDLVAPFTKHHIIAKLPQNKPCRMFYAEASECHIGWLHFDSISTWRHPEERQIQPTQGFCYNWTYRTSAKLHDVREVTPCVFRTSGSLSDDEKITGLLLSYTDGSRSSVGEVRPDRLETPKPVTSDTMFLQYQSSSWEILESGGHLVESGLDWFGFSEPPPGATSDEGGDNTDGESHEVKDDSHSEDNSSEGGDSDEPVRSTTTIAVPMRGRLDWILRDSDQDYALSYHKRSSPKDAMLQILAKHATMPIQEPVTKSLSILVGILGESACTRSSHSTMDITANMSYN</sequence>
<evidence type="ECO:0000313" key="3">
    <source>
        <dbReference type="Proteomes" id="UP000582016"/>
    </source>
</evidence>
<feature type="compositionally biased region" description="Basic and acidic residues" evidence="1">
    <location>
        <begin position="1263"/>
        <end position="1276"/>
    </location>
</feature>
<comment type="caution">
    <text evidence="2">The sequence shown here is derived from an EMBL/GenBank/DDBJ whole genome shotgun (WGS) entry which is preliminary data.</text>
</comment>
<dbReference type="EMBL" id="JAAOAQ010000010">
    <property type="protein sequence ID" value="KAF5571542.1"/>
    <property type="molecule type" value="Genomic_DNA"/>
</dbReference>
<keyword evidence="3" id="KW-1185">Reference proteome</keyword>
<dbReference type="OrthoDB" id="5153231at2759"/>
<feature type="compositionally biased region" description="Acidic residues" evidence="1">
    <location>
        <begin position="1"/>
        <end position="17"/>
    </location>
</feature>
<dbReference type="Proteomes" id="UP000582016">
    <property type="component" value="Unassembled WGS sequence"/>
</dbReference>
<evidence type="ECO:0000256" key="1">
    <source>
        <dbReference type="SAM" id="MobiDB-lite"/>
    </source>
</evidence>
<evidence type="ECO:0000313" key="2">
    <source>
        <dbReference type="EMBL" id="KAF5571542.1"/>
    </source>
</evidence>
<protein>
    <submittedName>
        <fullName evidence="2">Uncharacterized protein</fullName>
    </submittedName>
</protein>
<name>A0A8H5KCS2_9HYPO</name>
<reference evidence="2 3" key="1">
    <citation type="submission" date="2020-05" db="EMBL/GenBank/DDBJ databases">
        <title>Identification and distribution of gene clusters putatively required for synthesis of sphingolipid metabolism inhibitors in phylogenetically diverse species of the filamentous fungus Fusarium.</title>
        <authorList>
            <person name="Kim H.-S."/>
            <person name="Busman M."/>
            <person name="Brown D.W."/>
            <person name="Divon H."/>
            <person name="Uhlig S."/>
            <person name="Proctor R.H."/>
        </authorList>
    </citation>
    <scope>NUCLEOTIDE SEQUENCE [LARGE SCALE GENOMIC DNA]</scope>
    <source>
        <strain evidence="2 3">NRRL 13617</strain>
    </source>
</reference>
<proteinExistence type="predicted"/>
<feature type="region of interest" description="Disordered" evidence="1">
    <location>
        <begin position="1240"/>
        <end position="1294"/>
    </location>
</feature>
<feature type="region of interest" description="Disordered" evidence="1">
    <location>
        <begin position="1"/>
        <end position="22"/>
    </location>
</feature>
<accession>A0A8H5KCS2</accession>
<organism evidence="2 3">
    <name type="scientific">Fusarium phyllophilum</name>
    <dbReference type="NCBI Taxonomy" id="47803"/>
    <lineage>
        <taxon>Eukaryota</taxon>
        <taxon>Fungi</taxon>
        <taxon>Dikarya</taxon>
        <taxon>Ascomycota</taxon>
        <taxon>Pezizomycotina</taxon>
        <taxon>Sordariomycetes</taxon>
        <taxon>Hypocreomycetidae</taxon>
        <taxon>Hypocreales</taxon>
        <taxon>Nectriaceae</taxon>
        <taxon>Fusarium</taxon>
        <taxon>Fusarium fujikuroi species complex</taxon>
    </lineage>
</organism>
<gene>
    <name evidence="2" type="ORF">FPHYL_288</name>
</gene>